<dbReference type="Proteomes" id="UP000682733">
    <property type="component" value="Unassembled WGS sequence"/>
</dbReference>
<keyword evidence="2" id="KW-0106">Calcium</keyword>
<dbReference type="Gene3D" id="1.10.238.10">
    <property type="entry name" value="EF-hand"/>
    <property type="match status" value="2"/>
</dbReference>
<dbReference type="EMBL" id="CAJOBA010001620">
    <property type="protein sequence ID" value="CAF3605790.1"/>
    <property type="molecule type" value="Genomic_DNA"/>
</dbReference>
<dbReference type="InterPro" id="IPR018247">
    <property type="entry name" value="EF_Hand_1_Ca_BS"/>
</dbReference>
<dbReference type="SMART" id="SM00054">
    <property type="entry name" value="EFh"/>
    <property type="match status" value="4"/>
</dbReference>
<dbReference type="InterPro" id="IPR011992">
    <property type="entry name" value="EF-hand-dom_pair"/>
</dbReference>
<dbReference type="Proteomes" id="UP000677228">
    <property type="component" value="Unassembled WGS sequence"/>
</dbReference>
<feature type="domain" description="EF-hand" evidence="5">
    <location>
        <begin position="49"/>
        <end position="84"/>
    </location>
</feature>
<organism evidence="7 10">
    <name type="scientific">Didymodactylos carnosus</name>
    <dbReference type="NCBI Taxonomy" id="1234261"/>
    <lineage>
        <taxon>Eukaryota</taxon>
        <taxon>Metazoa</taxon>
        <taxon>Spiralia</taxon>
        <taxon>Gnathifera</taxon>
        <taxon>Rotifera</taxon>
        <taxon>Eurotatoria</taxon>
        <taxon>Bdelloidea</taxon>
        <taxon>Philodinida</taxon>
        <taxon>Philodinidae</taxon>
        <taxon>Didymodactylos</taxon>
    </lineage>
</organism>
<dbReference type="EMBL" id="CAJNOK010001620">
    <property type="protein sequence ID" value="CAF0821466.1"/>
    <property type="molecule type" value="Genomic_DNA"/>
</dbReference>
<evidence type="ECO:0000313" key="9">
    <source>
        <dbReference type="EMBL" id="CAF3625445.1"/>
    </source>
</evidence>
<protein>
    <recommendedName>
        <fullName evidence="5">EF-hand domain-containing protein</fullName>
    </recommendedName>
</protein>
<dbReference type="FunFam" id="1.10.238.10:FF:000001">
    <property type="entry name" value="Calmodulin 1"/>
    <property type="match status" value="1"/>
</dbReference>
<dbReference type="AlphaFoldDB" id="A0A813VC94"/>
<dbReference type="PROSITE" id="PS00018">
    <property type="entry name" value="EF_HAND_1"/>
    <property type="match status" value="1"/>
</dbReference>
<gene>
    <name evidence="7" type="ORF">GPM918_LOCUS5419</name>
    <name evidence="6" type="ORF">OVA965_LOCUS5670</name>
    <name evidence="9" type="ORF">SRO942_LOCUS5419</name>
    <name evidence="8" type="ORF">TMI583_LOCUS5667</name>
</gene>
<sequence>MGEEEQEFALSEEQISEIREGFNMYDREKKGEISTSLLGTVMKNLGHNLKPDQLAECIEAVDGDGSGTVDFDEFLALMAKKTKEAEDERELREVFRVFDKNSRGVIDVADLKLIFKALDPDMAEDEVDQIISEVDEDGSGTVDFEVSCYTLETVTMTVLPDIKATPIRSVQSPRLSRTQSLPKLSESPTIIDRKTSSRQSRKKEIRSSIPSSRAKTPKVKIVARHNSLRHRFPKNEGAKEYHFTWKPLVREPYDYDYQWEPVQREDIRHQYDNHIPPERIIASRPDHPYAMNSHFETEDRHYQNYKRSQQMRQAQWNREHIEYTIYPYSKIDEREMYNKRIRSTLKEQMEQKMLSDRAHHIEKSRETLIAMEQDRRDLESDKQRHIDRSKMLLDFTINNKKLMENKWDYDNWNKKYQWHVDRSILMDDPVNWSKTMT</sequence>
<dbReference type="EMBL" id="CAJNOQ010000783">
    <property type="protein sequence ID" value="CAF0838171.1"/>
    <property type="molecule type" value="Genomic_DNA"/>
</dbReference>
<dbReference type="Proteomes" id="UP000663829">
    <property type="component" value="Unassembled WGS sequence"/>
</dbReference>
<reference evidence="7" key="1">
    <citation type="submission" date="2021-02" db="EMBL/GenBank/DDBJ databases">
        <authorList>
            <person name="Nowell W R."/>
        </authorList>
    </citation>
    <scope>NUCLEOTIDE SEQUENCE</scope>
</reference>
<dbReference type="SUPFAM" id="SSF47473">
    <property type="entry name" value="EF-hand"/>
    <property type="match status" value="1"/>
</dbReference>
<proteinExistence type="predicted"/>
<evidence type="ECO:0000313" key="10">
    <source>
        <dbReference type="Proteomes" id="UP000663829"/>
    </source>
</evidence>
<accession>A0A813VC94</accession>
<dbReference type="PANTHER" id="PTHR23048">
    <property type="entry name" value="MYOSIN LIGHT CHAIN 1, 3"/>
    <property type="match status" value="1"/>
</dbReference>
<feature type="domain" description="EF-hand" evidence="5">
    <location>
        <begin position="13"/>
        <end position="48"/>
    </location>
</feature>
<dbReference type="EMBL" id="CAJOBC010000783">
    <property type="protein sequence ID" value="CAF3625445.1"/>
    <property type="molecule type" value="Genomic_DNA"/>
</dbReference>
<dbReference type="CDD" id="cd00051">
    <property type="entry name" value="EFh"/>
    <property type="match status" value="2"/>
</dbReference>
<evidence type="ECO:0000259" key="5">
    <source>
        <dbReference type="PROSITE" id="PS50222"/>
    </source>
</evidence>
<evidence type="ECO:0000313" key="8">
    <source>
        <dbReference type="EMBL" id="CAF3605790.1"/>
    </source>
</evidence>
<dbReference type="OrthoDB" id="9992297at2759"/>
<dbReference type="GO" id="GO:0005509">
    <property type="term" value="F:calcium ion binding"/>
    <property type="evidence" value="ECO:0007669"/>
    <property type="project" value="InterPro"/>
</dbReference>
<evidence type="ECO:0000313" key="7">
    <source>
        <dbReference type="EMBL" id="CAF0838171.1"/>
    </source>
</evidence>
<dbReference type="InterPro" id="IPR050230">
    <property type="entry name" value="CALM/Myosin/TropC-like"/>
</dbReference>
<keyword evidence="3" id="KW-0175">Coiled coil</keyword>
<comment type="caution">
    <text evidence="7">The sequence shown here is derived from an EMBL/GenBank/DDBJ whole genome shotgun (WGS) entry which is preliminary data.</text>
</comment>
<evidence type="ECO:0000256" key="3">
    <source>
        <dbReference type="SAM" id="Coils"/>
    </source>
</evidence>
<dbReference type="GO" id="GO:0016460">
    <property type="term" value="C:myosin II complex"/>
    <property type="evidence" value="ECO:0007669"/>
    <property type="project" value="TreeGrafter"/>
</dbReference>
<dbReference type="Proteomes" id="UP000681722">
    <property type="component" value="Unassembled WGS sequence"/>
</dbReference>
<dbReference type="PROSITE" id="PS50222">
    <property type="entry name" value="EF_HAND_2"/>
    <property type="match status" value="4"/>
</dbReference>
<dbReference type="Pfam" id="PF13499">
    <property type="entry name" value="EF-hand_7"/>
    <property type="match status" value="2"/>
</dbReference>
<feature type="domain" description="EF-hand" evidence="5">
    <location>
        <begin position="86"/>
        <end position="121"/>
    </location>
</feature>
<keyword evidence="1" id="KW-0677">Repeat</keyword>
<dbReference type="InterPro" id="IPR002048">
    <property type="entry name" value="EF_hand_dom"/>
</dbReference>
<feature type="coiled-coil region" evidence="3">
    <location>
        <begin position="361"/>
        <end position="388"/>
    </location>
</feature>
<feature type="domain" description="EF-hand" evidence="5">
    <location>
        <begin position="122"/>
        <end position="157"/>
    </location>
</feature>
<feature type="region of interest" description="Disordered" evidence="4">
    <location>
        <begin position="170"/>
        <end position="217"/>
    </location>
</feature>
<evidence type="ECO:0000313" key="6">
    <source>
        <dbReference type="EMBL" id="CAF0821466.1"/>
    </source>
</evidence>
<evidence type="ECO:0000256" key="2">
    <source>
        <dbReference type="ARBA" id="ARBA00022837"/>
    </source>
</evidence>
<dbReference type="PANTHER" id="PTHR23048:SF0">
    <property type="entry name" value="CALMODULIN LIKE 3"/>
    <property type="match status" value="1"/>
</dbReference>
<evidence type="ECO:0000256" key="4">
    <source>
        <dbReference type="SAM" id="MobiDB-lite"/>
    </source>
</evidence>
<feature type="compositionally biased region" description="Polar residues" evidence="4">
    <location>
        <begin position="170"/>
        <end position="188"/>
    </location>
</feature>
<evidence type="ECO:0000256" key="1">
    <source>
        <dbReference type="ARBA" id="ARBA00022737"/>
    </source>
</evidence>
<keyword evidence="10" id="KW-1185">Reference proteome</keyword>
<name>A0A813VC94_9BILA</name>